<dbReference type="Proteomes" id="UP000823775">
    <property type="component" value="Unassembled WGS sequence"/>
</dbReference>
<keyword evidence="3" id="KW-1185">Reference proteome</keyword>
<dbReference type="EMBL" id="JACEIK010008377">
    <property type="protein sequence ID" value="MCE3051325.1"/>
    <property type="molecule type" value="Genomic_DNA"/>
</dbReference>
<evidence type="ECO:0000313" key="3">
    <source>
        <dbReference type="Proteomes" id="UP000823775"/>
    </source>
</evidence>
<evidence type="ECO:0000256" key="1">
    <source>
        <dbReference type="SAM" id="MobiDB-lite"/>
    </source>
</evidence>
<evidence type="ECO:0000313" key="2">
    <source>
        <dbReference type="EMBL" id="MCE3051325.1"/>
    </source>
</evidence>
<comment type="caution">
    <text evidence="2">The sequence shown here is derived from an EMBL/GenBank/DDBJ whole genome shotgun (WGS) entry which is preliminary data.</text>
</comment>
<gene>
    <name evidence="2" type="ORF">HAX54_049447</name>
</gene>
<sequence length="188" mass="20964">MNIASSFLCFGWKIVNGETNWSGTFTLDDGPADLLMASYSRKGASRYFVKEDTRKRIHGGGSIVLYATMDHENFLENHMQFLVNTVGPVTDACQEHNEEVIVAHQTSNKRPSPSESSSSHEGRCWKKVKPSSDEPRDTNLHIVQISDNNGSSSRTLNFLKRGEEEGEGVKSSYEALPRKGLKRLSLKS</sequence>
<reference evidence="2 3" key="1">
    <citation type="journal article" date="2021" name="BMC Genomics">
        <title>Datura genome reveals duplications of psychoactive alkaloid biosynthetic genes and high mutation rate following tissue culture.</title>
        <authorList>
            <person name="Rajewski A."/>
            <person name="Carter-House D."/>
            <person name="Stajich J."/>
            <person name="Litt A."/>
        </authorList>
    </citation>
    <scope>NUCLEOTIDE SEQUENCE [LARGE SCALE GENOMIC DNA]</scope>
    <source>
        <strain evidence="2">AR-01</strain>
    </source>
</reference>
<feature type="region of interest" description="Disordered" evidence="1">
    <location>
        <begin position="103"/>
        <end position="155"/>
    </location>
</feature>
<feature type="compositionally biased region" description="Polar residues" evidence="1">
    <location>
        <begin position="145"/>
        <end position="155"/>
    </location>
</feature>
<feature type="compositionally biased region" description="Basic and acidic residues" evidence="1">
    <location>
        <begin position="118"/>
        <end position="139"/>
    </location>
</feature>
<protein>
    <submittedName>
        <fullName evidence="2">Uncharacterized protein</fullName>
    </submittedName>
</protein>
<name>A0ABS8WPB1_DATST</name>
<proteinExistence type="predicted"/>
<accession>A0ABS8WPB1</accession>
<organism evidence="2 3">
    <name type="scientific">Datura stramonium</name>
    <name type="common">Jimsonweed</name>
    <name type="synonym">Common thornapple</name>
    <dbReference type="NCBI Taxonomy" id="4076"/>
    <lineage>
        <taxon>Eukaryota</taxon>
        <taxon>Viridiplantae</taxon>
        <taxon>Streptophyta</taxon>
        <taxon>Embryophyta</taxon>
        <taxon>Tracheophyta</taxon>
        <taxon>Spermatophyta</taxon>
        <taxon>Magnoliopsida</taxon>
        <taxon>eudicotyledons</taxon>
        <taxon>Gunneridae</taxon>
        <taxon>Pentapetalae</taxon>
        <taxon>asterids</taxon>
        <taxon>lamiids</taxon>
        <taxon>Solanales</taxon>
        <taxon>Solanaceae</taxon>
        <taxon>Solanoideae</taxon>
        <taxon>Datureae</taxon>
        <taxon>Datura</taxon>
    </lineage>
</organism>